<dbReference type="InterPro" id="IPR014917">
    <property type="entry name" value="DUF1800"/>
</dbReference>
<keyword evidence="2" id="KW-1185">Reference proteome</keyword>
<dbReference type="Proteomes" id="UP000198705">
    <property type="component" value="Unassembled WGS sequence"/>
</dbReference>
<evidence type="ECO:0008006" key="3">
    <source>
        <dbReference type="Google" id="ProtNLM"/>
    </source>
</evidence>
<evidence type="ECO:0000313" key="2">
    <source>
        <dbReference type="Proteomes" id="UP000198705"/>
    </source>
</evidence>
<organism evidence="1 2">
    <name type="scientific">Bizionia echini</name>
    <dbReference type="NCBI Taxonomy" id="649333"/>
    <lineage>
        <taxon>Bacteria</taxon>
        <taxon>Pseudomonadati</taxon>
        <taxon>Bacteroidota</taxon>
        <taxon>Flavobacteriia</taxon>
        <taxon>Flavobacteriales</taxon>
        <taxon>Flavobacteriaceae</taxon>
        <taxon>Bizionia</taxon>
    </lineage>
</organism>
<dbReference type="STRING" id="649333.SAMN04487989_101782"/>
<dbReference type="AlphaFoldDB" id="A0A1I4ZF13"/>
<proteinExistence type="predicted"/>
<protein>
    <recommendedName>
        <fullName evidence="3">DUF1800 domain-containing protein</fullName>
    </recommendedName>
</protein>
<accession>A0A1I4ZF13</accession>
<dbReference type="OrthoDB" id="9772295at2"/>
<dbReference type="EMBL" id="FOVN01000001">
    <property type="protein sequence ID" value="SFN48852.1"/>
    <property type="molecule type" value="Genomic_DNA"/>
</dbReference>
<dbReference type="Pfam" id="PF08811">
    <property type="entry name" value="DUF1800"/>
    <property type="match status" value="1"/>
</dbReference>
<gene>
    <name evidence="1" type="ORF">SAMN04487989_101782</name>
</gene>
<name>A0A1I4ZF13_9FLAO</name>
<evidence type="ECO:0000313" key="1">
    <source>
        <dbReference type="EMBL" id="SFN48852.1"/>
    </source>
</evidence>
<sequence>MTDKHIQHLYWRAGFGLLPKQLARLSGKSRKELVDELFYNAQHTSPLTFDTSYFENITREKYLKMNVKEKRLFREKSAVKVRELNSAWVERMVNNPCVLQEKMLLFWANHFVCQDTNILHVQKYHNTLRENALGNFGDFVKAISKEASMIKYLDLKQNKKDKPNENFSRELMELFTLGVGNYTEDDVKEAAKAFTGYSFEFQGNFQFNEKQHNADFKFIFNKSGRYDGDMVIDMILEKKQCAQFICKKLYRYFVNDVPNKTHIEEMTAVFYPDYNIETVMRFIFMSDWFYDEKHIGTKIKSPIELLVGIQKVTSLAFQNWQDVIYLQRMLGQILLHPPNVAGWEGGQSWINSNTILMRLKLASLLLNDGVISVKEEGDFSDAFQNYYRRIAKNKLTNTEINWKRFNSEYKNLTFSEMKKVLIVPPLREQTNDYINKLQKISIKDQCIQLMSLPEYQMC</sequence>
<reference evidence="2" key="1">
    <citation type="submission" date="2016-10" db="EMBL/GenBank/DDBJ databases">
        <authorList>
            <person name="Varghese N."/>
            <person name="Submissions S."/>
        </authorList>
    </citation>
    <scope>NUCLEOTIDE SEQUENCE [LARGE SCALE GENOMIC DNA]</scope>
    <source>
        <strain evidence="2">DSM 23925</strain>
    </source>
</reference>
<dbReference type="RefSeq" id="WP_092206310.1">
    <property type="nucleotide sequence ID" value="NZ_FOVN01000001.1"/>
</dbReference>